<sequence>MFKIVSQNFDEDCVKAFEEIIAIKIKELETEKPIGTNGDKKSFIKQFTIEQYDVATKAGLDPNRLTKILTNNVSDFYAFEVIAIATTNDMKPKTAFEQLYITPLTDDDIFKKPRTSKKDKPAK</sequence>
<dbReference type="RefSeq" id="WP_021068206.1">
    <property type="nucleotide sequence ID" value="NZ_ATDL01000001.1"/>
</dbReference>
<dbReference type="OrthoDB" id="707896at2"/>
<accession>U2J8T0</accession>
<name>U2J8T0_9SPHI</name>
<protein>
    <submittedName>
        <fullName evidence="1">Uncharacterized protein</fullName>
    </submittedName>
</protein>
<evidence type="ECO:0000313" key="1">
    <source>
        <dbReference type="EMBL" id="ERJ61349.1"/>
    </source>
</evidence>
<keyword evidence="2" id="KW-1185">Reference proteome</keyword>
<comment type="caution">
    <text evidence="1">The sequence shown here is derived from an EMBL/GenBank/DDBJ whole genome shotgun (WGS) entry which is preliminary data.</text>
</comment>
<dbReference type="EMBL" id="ATDL01000001">
    <property type="protein sequence ID" value="ERJ61349.1"/>
    <property type="molecule type" value="Genomic_DNA"/>
</dbReference>
<proteinExistence type="predicted"/>
<dbReference type="AlphaFoldDB" id="U2J8T0"/>
<dbReference type="Proteomes" id="UP000016584">
    <property type="component" value="Unassembled WGS sequence"/>
</dbReference>
<gene>
    <name evidence="1" type="ORF">M472_21575</name>
</gene>
<reference evidence="1 2" key="1">
    <citation type="journal article" date="2013" name="Genome Announc.">
        <title>The Draft Genome Sequence of Sphingomonas paucimobilis Strain HER1398 (Proteobacteria), Host to the Giant PAU Phage, Indicates That It Is a Member of the Genus Sphingobacterium (Bacteroidetes).</title>
        <authorList>
            <person name="White R.A.III."/>
            <person name="Suttle C.A."/>
        </authorList>
    </citation>
    <scope>NUCLEOTIDE SEQUENCE [LARGE SCALE GENOMIC DNA]</scope>
    <source>
        <strain evidence="1 2">HER1398</strain>
    </source>
</reference>
<dbReference type="PATRIC" id="fig|1346330.5.peg.5"/>
<evidence type="ECO:0000313" key="2">
    <source>
        <dbReference type="Proteomes" id="UP000016584"/>
    </source>
</evidence>
<organism evidence="1 2">
    <name type="scientific">Sphingobacterium paucimobilis HER1398</name>
    <dbReference type="NCBI Taxonomy" id="1346330"/>
    <lineage>
        <taxon>Bacteria</taxon>
        <taxon>Pseudomonadati</taxon>
        <taxon>Bacteroidota</taxon>
        <taxon>Sphingobacteriia</taxon>
        <taxon>Sphingobacteriales</taxon>
        <taxon>Sphingobacteriaceae</taxon>
        <taxon>Sphingobacterium</taxon>
    </lineage>
</organism>